<evidence type="ECO:0000256" key="3">
    <source>
        <dbReference type="PIRSR" id="PIRSR005902-1"/>
    </source>
</evidence>
<dbReference type="InterPro" id="IPR018228">
    <property type="entry name" value="DNase_TatD-rel_CS"/>
</dbReference>
<dbReference type="PROSITE" id="PS01137">
    <property type="entry name" value="TATD_1"/>
    <property type="match status" value="1"/>
</dbReference>
<dbReference type="GO" id="GO:0004536">
    <property type="term" value="F:DNA nuclease activity"/>
    <property type="evidence" value="ECO:0007669"/>
    <property type="project" value="InterPro"/>
</dbReference>
<dbReference type="CDD" id="cd01310">
    <property type="entry name" value="TatD_DNAse"/>
    <property type="match status" value="1"/>
</dbReference>
<dbReference type="PANTHER" id="PTHR46124">
    <property type="entry name" value="D-AMINOACYL-TRNA DEACYLASE"/>
    <property type="match status" value="1"/>
</dbReference>
<proteinExistence type="predicted"/>
<dbReference type="AlphaFoldDB" id="A0A2H0V4V0"/>
<dbReference type="EMBL" id="PFAR01000007">
    <property type="protein sequence ID" value="PIR93459.1"/>
    <property type="molecule type" value="Genomic_DNA"/>
</dbReference>
<gene>
    <name evidence="4" type="ORF">COT99_00545</name>
</gene>
<organism evidence="4 5">
    <name type="scientific">Candidatus Falkowbacteria bacterium CG10_big_fil_rev_8_21_14_0_10_43_10</name>
    <dbReference type="NCBI Taxonomy" id="1974567"/>
    <lineage>
        <taxon>Bacteria</taxon>
        <taxon>Candidatus Falkowiibacteriota</taxon>
    </lineage>
</organism>
<dbReference type="Proteomes" id="UP000228626">
    <property type="component" value="Unassembled WGS sequence"/>
</dbReference>
<reference evidence="5" key="1">
    <citation type="submission" date="2017-09" db="EMBL/GenBank/DDBJ databases">
        <title>Depth-based differentiation of microbial function through sediment-hosted aquifers and enrichment of novel symbionts in the deep terrestrial subsurface.</title>
        <authorList>
            <person name="Probst A.J."/>
            <person name="Ladd B."/>
            <person name="Jarett J.K."/>
            <person name="Geller-Mcgrath D.E."/>
            <person name="Sieber C.M.K."/>
            <person name="Emerson J.B."/>
            <person name="Anantharaman K."/>
            <person name="Thomas B.C."/>
            <person name="Malmstrom R."/>
            <person name="Stieglmeier M."/>
            <person name="Klingl A."/>
            <person name="Woyke T."/>
            <person name="Ryan C.M."/>
            <person name="Banfield J.F."/>
        </authorList>
    </citation>
    <scope>NUCLEOTIDE SEQUENCE [LARGE SCALE GENOMIC DNA]</scope>
</reference>
<dbReference type="Gene3D" id="3.20.20.140">
    <property type="entry name" value="Metal-dependent hydrolases"/>
    <property type="match status" value="1"/>
</dbReference>
<accession>A0A2H0V4V0</accession>
<sequence length="286" mass="33459">MFIDTHAHLNFQAYAKDVDNVIRRSLDEQIEIIIPSTEQKTSKRAVEIAEKYDCGVYAAIGLHPVHLQDQEFEEEGRKVKMKGERFDYGFYKKLAESKKVVAIGEVGLDYYYLPEERLRENKQLQQFTLLQQLELAYESNKPAIIHWREAHRDLLPLLDKFYKNKKKRPEGRGVIHDFFGDWDLAWQYFNFGFLISFTGNITFSPKKSISRTAYLDRDELIRKCPLNKFMVETDSPFMSPVPYRGQRNEPVRVIETARKIADLKHISLESVAQATTENAQTLFNLK</sequence>
<protein>
    <submittedName>
        <fullName evidence="4">Hydrolase TatD</fullName>
    </submittedName>
</protein>
<comment type="caution">
    <text evidence="4">The sequence shown here is derived from an EMBL/GenBank/DDBJ whole genome shotgun (WGS) entry which is preliminary data.</text>
</comment>
<feature type="binding site" evidence="3">
    <location>
        <position position="176"/>
    </location>
    <ligand>
        <name>a divalent metal cation</name>
        <dbReference type="ChEBI" id="CHEBI:60240"/>
        <label>2</label>
    </ligand>
</feature>
<dbReference type="InterPro" id="IPR001130">
    <property type="entry name" value="TatD-like"/>
</dbReference>
<feature type="binding site" evidence="3">
    <location>
        <position position="8"/>
    </location>
    <ligand>
        <name>a divalent metal cation</name>
        <dbReference type="ChEBI" id="CHEBI:60240"/>
        <label>1</label>
    </ligand>
</feature>
<feature type="binding site" evidence="3">
    <location>
        <position position="234"/>
    </location>
    <ligand>
        <name>a divalent metal cation</name>
        <dbReference type="ChEBI" id="CHEBI:60240"/>
        <label>1</label>
    </ligand>
</feature>
<feature type="binding site" evidence="3">
    <location>
        <position position="6"/>
    </location>
    <ligand>
        <name>a divalent metal cation</name>
        <dbReference type="ChEBI" id="CHEBI:60240"/>
        <label>1</label>
    </ligand>
</feature>
<dbReference type="SUPFAM" id="SSF51556">
    <property type="entry name" value="Metallo-dependent hydrolases"/>
    <property type="match status" value="1"/>
</dbReference>
<dbReference type="FunFam" id="3.20.20.140:FF:000005">
    <property type="entry name" value="TatD family hydrolase"/>
    <property type="match status" value="1"/>
</dbReference>
<keyword evidence="1 3" id="KW-0479">Metal-binding</keyword>
<dbReference type="NCBIfam" id="TIGR00010">
    <property type="entry name" value="YchF/TatD family DNA exonuclease"/>
    <property type="match status" value="1"/>
</dbReference>
<evidence type="ECO:0000313" key="4">
    <source>
        <dbReference type="EMBL" id="PIR93459.1"/>
    </source>
</evidence>
<dbReference type="InterPro" id="IPR015991">
    <property type="entry name" value="TatD/YcfH-like"/>
</dbReference>
<dbReference type="Pfam" id="PF01026">
    <property type="entry name" value="TatD_DNase"/>
    <property type="match status" value="1"/>
</dbReference>
<keyword evidence="2 4" id="KW-0378">Hydrolase</keyword>
<feature type="binding site" evidence="3">
    <location>
        <position position="105"/>
    </location>
    <ligand>
        <name>a divalent metal cation</name>
        <dbReference type="ChEBI" id="CHEBI:60240"/>
        <label>1</label>
    </ligand>
</feature>
<evidence type="ECO:0000313" key="5">
    <source>
        <dbReference type="Proteomes" id="UP000228626"/>
    </source>
</evidence>
<dbReference type="PIRSF" id="PIRSF005902">
    <property type="entry name" value="DNase_TatD"/>
    <property type="match status" value="1"/>
</dbReference>
<dbReference type="GO" id="GO:0046872">
    <property type="term" value="F:metal ion binding"/>
    <property type="evidence" value="ECO:0007669"/>
    <property type="project" value="UniProtKB-KW"/>
</dbReference>
<dbReference type="GO" id="GO:0005829">
    <property type="term" value="C:cytosol"/>
    <property type="evidence" value="ECO:0007669"/>
    <property type="project" value="TreeGrafter"/>
</dbReference>
<evidence type="ECO:0000256" key="2">
    <source>
        <dbReference type="ARBA" id="ARBA00022801"/>
    </source>
</evidence>
<dbReference type="PANTHER" id="PTHR46124:SF2">
    <property type="entry name" value="D-AMINOACYL-TRNA DEACYLASE"/>
    <property type="match status" value="1"/>
</dbReference>
<feature type="binding site" evidence="3">
    <location>
        <position position="146"/>
    </location>
    <ligand>
        <name>a divalent metal cation</name>
        <dbReference type="ChEBI" id="CHEBI:60240"/>
        <label>2</label>
    </ligand>
</feature>
<evidence type="ECO:0000256" key="1">
    <source>
        <dbReference type="ARBA" id="ARBA00022723"/>
    </source>
</evidence>
<dbReference type="InterPro" id="IPR032466">
    <property type="entry name" value="Metal_Hydrolase"/>
</dbReference>
<dbReference type="GO" id="GO:0016788">
    <property type="term" value="F:hydrolase activity, acting on ester bonds"/>
    <property type="evidence" value="ECO:0007669"/>
    <property type="project" value="InterPro"/>
</dbReference>
<name>A0A2H0V4V0_9BACT</name>